<comment type="caution">
    <text evidence="3">The sequence shown here is derived from an EMBL/GenBank/DDBJ whole genome shotgun (WGS) entry which is preliminary data.</text>
</comment>
<keyword evidence="4" id="KW-1185">Reference proteome</keyword>
<protein>
    <recommendedName>
        <fullName evidence="5">Altered inheritance of mitochondria protein 24, mitochondrial</fullName>
    </recommendedName>
</protein>
<gene>
    <name evidence="3" type="ORF">PCOR1329_LOCUS13084</name>
</gene>
<feature type="region of interest" description="Disordered" evidence="1">
    <location>
        <begin position="239"/>
        <end position="266"/>
    </location>
</feature>
<feature type="compositionally biased region" description="Pro residues" evidence="1">
    <location>
        <begin position="476"/>
        <end position="502"/>
    </location>
</feature>
<dbReference type="EMBL" id="CAUYUJ010003847">
    <property type="protein sequence ID" value="CAK0807099.1"/>
    <property type="molecule type" value="Genomic_DNA"/>
</dbReference>
<feature type="region of interest" description="Disordered" evidence="1">
    <location>
        <begin position="588"/>
        <end position="641"/>
    </location>
</feature>
<evidence type="ECO:0000256" key="2">
    <source>
        <dbReference type="SAM" id="SignalP"/>
    </source>
</evidence>
<feature type="signal peptide" evidence="2">
    <location>
        <begin position="1"/>
        <end position="27"/>
    </location>
</feature>
<dbReference type="PRINTS" id="PR01217">
    <property type="entry name" value="PRICHEXTENSN"/>
</dbReference>
<sequence>MMGTGATATINLGNLISLIASVACVLAANGDFTRNIEAELDSRLMQVAHVRPKHRIQWTYITLPIGADCSGGAEISSLAECEHAVSSLDMVFYISNSVNLNTSPYGCYYVSGATPQISFNTCSDCGPSSTNAQAVCRGVATPAPTAASWVANAWEYMQLDFGLGCPSSPEVTSLEECEYAVTSLGIFYIASTAVDLNTMPHGCYFTPGASPLIRFNTCSSCGLPTTASQAICRRSSTLQPTLAPTSPPTPAPTAAPTPAPTAVSTPAPTAPWVPNALGYIENPIGSDCADGSEVTSLAECEHAATSLPIFFIVSSSVDLDTMPHGCYYTLGATPSVFFNTCSDCGPPSATAQAICRIVATPVPTTATWVANGWEYMQLDIGLECPSGPGITSLEECEYAVTSLEIFYTTSSSVDSHSVPIGCYYTPGATPVVFFNMRSDWELATLMPIGSLIRLGEVGSNLFSPAASRAICRSAPTPQPTPSPTAAPTAAPTPPPTPPPTPAPWVSNAWEYMQLDAGLECPGPGSRVTSLEECEYAATSLSIYYSSSSVVDLNTVPHGCYHTPGGTPVIFFNSCSSCGPSPTVSQAICRRVPTPSPPPLPPPPPPSPPQPTPVPTPQPTSVPTPQPTPPPTPAPTPAPSAAATAAPGVVLVSQAAAGAQELFVNSEVEFRVGDAVVITGGGNSETHTIASFGSIVMDAPLKHSYPAGSSVMKVMPQIAQSITAQTVKATGDPHLQNIHGQHFDLMKPGKHVLIHIPRRAPIGNILLQLKGDVQQMGGPCEMYFQELNITGKWADEKRSGGFKFHAGARRRKRDSKWLRLGKVAIKVVHGRTNKGARYLNFYVKHLSKVGFVVGGLLGEDDHTNEASRSSSCRHRVAL</sequence>
<evidence type="ECO:0000256" key="1">
    <source>
        <dbReference type="SAM" id="MobiDB-lite"/>
    </source>
</evidence>
<feature type="compositionally biased region" description="Pro residues" evidence="1">
    <location>
        <begin position="593"/>
        <end position="637"/>
    </location>
</feature>
<keyword evidence="2" id="KW-0732">Signal</keyword>
<name>A0ABN9QPZ5_9DINO</name>
<feature type="compositionally biased region" description="Pro residues" evidence="1">
    <location>
        <begin position="245"/>
        <end position="259"/>
    </location>
</feature>
<accession>A0ABN9QPZ5</accession>
<reference evidence="3" key="1">
    <citation type="submission" date="2023-10" db="EMBL/GenBank/DDBJ databases">
        <authorList>
            <person name="Chen Y."/>
            <person name="Shah S."/>
            <person name="Dougan E. K."/>
            <person name="Thang M."/>
            <person name="Chan C."/>
        </authorList>
    </citation>
    <scope>NUCLEOTIDE SEQUENCE [LARGE SCALE GENOMIC DNA]</scope>
</reference>
<evidence type="ECO:0008006" key="5">
    <source>
        <dbReference type="Google" id="ProtNLM"/>
    </source>
</evidence>
<dbReference type="PANTHER" id="PTHR48148:SF3">
    <property type="entry name" value="KERATINOCYTE PROLINE-RICH PROTEIN"/>
    <property type="match status" value="1"/>
</dbReference>
<dbReference type="PANTHER" id="PTHR48148">
    <property type="entry name" value="KERATINOCYTE PROLINE-RICH PROTEIN"/>
    <property type="match status" value="1"/>
</dbReference>
<feature type="chain" id="PRO_5046335933" description="Altered inheritance of mitochondria protein 24, mitochondrial" evidence="2">
    <location>
        <begin position="28"/>
        <end position="877"/>
    </location>
</feature>
<evidence type="ECO:0000313" key="4">
    <source>
        <dbReference type="Proteomes" id="UP001189429"/>
    </source>
</evidence>
<dbReference type="Proteomes" id="UP001189429">
    <property type="component" value="Unassembled WGS sequence"/>
</dbReference>
<proteinExistence type="predicted"/>
<feature type="region of interest" description="Disordered" evidence="1">
    <location>
        <begin position="472"/>
        <end position="503"/>
    </location>
</feature>
<organism evidence="3 4">
    <name type="scientific">Prorocentrum cordatum</name>
    <dbReference type="NCBI Taxonomy" id="2364126"/>
    <lineage>
        <taxon>Eukaryota</taxon>
        <taxon>Sar</taxon>
        <taxon>Alveolata</taxon>
        <taxon>Dinophyceae</taxon>
        <taxon>Prorocentrales</taxon>
        <taxon>Prorocentraceae</taxon>
        <taxon>Prorocentrum</taxon>
    </lineage>
</organism>
<evidence type="ECO:0000313" key="3">
    <source>
        <dbReference type="EMBL" id="CAK0807099.1"/>
    </source>
</evidence>